<evidence type="ECO:0000256" key="4">
    <source>
        <dbReference type="ARBA" id="ARBA00023134"/>
    </source>
</evidence>
<dbReference type="GO" id="GO:0046872">
    <property type="term" value="F:metal ion binding"/>
    <property type="evidence" value="ECO:0007669"/>
    <property type="project" value="UniProtKB-KW"/>
</dbReference>
<dbReference type="PANTHER" id="PTHR10218:SF369">
    <property type="entry name" value="GUANINE NUCLEOTIDE-BINDING PROTEIN ALPHA-2 SUBUNIT"/>
    <property type="match status" value="1"/>
</dbReference>
<feature type="compositionally biased region" description="Low complexity" evidence="6">
    <location>
        <begin position="587"/>
        <end position="599"/>
    </location>
</feature>
<keyword evidence="3" id="KW-0460">Magnesium</keyword>
<dbReference type="GO" id="GO:0005737">
    <property type="term" value="C:cytoplasm"/>
    <property type="evidence" value="ECO:0007669"/>
    <property type="project" value="TreeGrafter"/>
</dbReference>
<keyword evidence="8" id="KW-1185">Reference proteome</keyword>
<evidence type="ECO:0000313" key="7">
    <source>
        <dbReference type="EMBL" id="RYO48939.1"/>
    </source>
</evidence>
<proteinExistence type="predicted"/>
<dbReference type="Pfam" id="PF00503">
    <property type="entry name" value="G-alpha"/>
    <property type="match status" value="1"/>
</dbReference>
<dbReference type="Gene3D" id="3.40.50.300">
    <property type="entry name" value="P-loop containing nucleotide triphosphate hydrolases"/>
    <property type="match status" value="1"/>
</dbReference>
<sequence length="628" mass="71217">MADDEKRVFALISAIGTIRDRLRQDIDGLRQIHNRWKDGNGSSINLIAQLTALKSSLGNIQDWLNYAVNDLHPQLLSDLDVLTHSCGILVRHVDALNVCLGYRDHGPVDFAAKLKYRVAIRSMERLQQVARRQNDAVNLLLAACHCTAQAQRKILLHKSRQIRKEDAANLRTLSSSSGLNGACITGLAQLSRFIQWLRLLFHMKLARDGLDGAVSPTDEENEEMAAATRSEAIDRALQREATNLRHETKLVLVGNTQSGKELIMHQLKVLFTEGYHSTEERLKYRSAIYQVIHSLIQSITNLLKDTGVTLSKELNHDFAILLHELDTAKEGITPDAVKAITTIWSCPEFSKLYVRNFEIDFPQYAPYFAQEAPRIADADYVPSEADIIRLNQSMRGINEARFNWDELDVHLFNIRGYVPQHFRERWYHQLDEATAVIYTVDVSLYNKPSPQLPDNQSILVHEFEAFETWVNQPGFAKSSIILILNNFSRFVSKMAYAPLEKLFPDYVRNESDPELSARQYLLKQFRSRNHQALPVYSFWVDLDSSDNQHLYQALKSTLSKVQQQQQLERQRRAKEEEEEEEGGGAWGSSVGSVAAAAAEADSDRPVTNGASRANLLSPSRSRGALREK</sequence>
<dbReference type="Proteomes" id="UP000293823">
    <property type="component" value="Unassembled WGS sequence"/>
</dbReference>
<feature type="region of interest" description="Disordered" evidence="6">
    <location>
        <begin position="565"/>
        <end position="628"/>
    </location>
</feature>
<dbReference type="InterPro" id="IPR001019">
    <property type="entry name" value="Gprotein_alpha_su"/>
</dbReference>
<dbReference type="GO" id="GO:0031683">
    <property type="term" value="F:G-protein beta/gamma-subunit complex binding"/>
    <property type="evidence" value="ECO:0007669"/>
    <property type="project" value="InterPro"/>
</dbReference>
<keyword evidence="1" id="KW-0479">Metal-binding</keyword>
<dbReference type="GO" id="GO:0007189">
    <property type="term" value="P:adenylate cyclase-activating G protein-coupled receptor signaling pathway"/>
    <property type="evidence" value="ECO:0007669"/>
    <property type="project" value="TreeGrafter"/>
</dbReference>
<dbReference type="Gene3D" id="1.10.400.10">
    <property type="entry name" value="GI Alpha 1, domain 2-like"/>
    <property type="match status" value="1"/>
</dbReference>
<gene>
    <name evidence="7" type="ORF">AA0113_g9773</name>
</gene>
<feature type="compositionally biased region" description="Polar residues" evidence="6">
    <location>
        <begin position="608"/>
        <end position="620"/>
    </location>
</feature>
<comment type="caution">
    <text evidence="7">The sequence shown here is derived from an EMBL/GenBank/DDBJ whole genome shotgun (WGS) entry which is preliminary data.</text>
</comment>
<evidence type="ECO:0008006" key="9">
    <source>
        <dbReference type="Google" id="ProtNLM"/>
    </source>
</evidence>
<dbReference type="PANTHER" id="PTHR10218">
    <property type="entry name" value="GTP-BINDING PROTEIN ALPHA SUBUNIT"/>
    <property type="match status" value="1"/>
</dbReference>
<reference evidence="8" key="1">
    <citation type="journal article" date="2019" name="bioRxiv">
        <title>Genomics, evolutionary history and diagnostics of the Alternaria alternata species group including apple and Asian pear pathotypes.</title>
        <authorList>
            <person name="Armitage A.D."/>
            <person name="Cockerton H.M."/>
            <person name="Sreenivasaprasad S."/>
            <person name="Woodhall J.W."/>
            <person name="Lane C.R."/>
            <person name="Harrison R.J."/>
            <person name="Clarkson J.P."/>
        </authorList>
    </citation>
    <scope>NUCLEOTIDE SEQUENCE [LARGE SCALE GENOMIC DNA]</scope>
    <source>
        <strain evidence="8">RGR 97.0016</strain>
    </source>
</reference>
<dbReference type="PROSITE" id="PS51882">
    <property type="entry name" value="G_ALPHA"/>
    <property type="match status" value="1"/>
</dbReference>
<dbReference type="FunFam" id="3.40.50.300:FF:000692">
    <property type="entry name" value="Guanine nucleotide-binding protein subunit alpha"/>
    <property type="match status" value="1"/>
</dbReference>
<dbReference type="InterPro" id="IPR011025">
    <property type="entry name" value="GproteinA_insert"/>
</dbReference>
<evidence type="ECO:0000256" key="5">
    <source>
        <dbReference type="ARBA" id="ARBA00023224"/>
    </source>
</evidence>
<dbReference type="SUPFAM" id="SSF47895">
    <property type="entry name" value="Transducin (alpha subunit), insertion domain"/>
    <property type="match status" value="1"/>
</dbReference>
<dbReference type="AlphaFoldDB" id="A0A4Q4QYQ1"/>
<dbReference type="SMART" id="SM00275">
    <property type="entry name" value="G_alpha"/>
    <property type="match status" value="1"/>
</dbReference>
<accession>A0A4Q4QYQ1</accession>
<protein>
    <recommendedName>
        <fullName evidence="9">Guanine nucleotide-binding protein alpha-3 subunit</fullName>
    </recommendedName>
</protein>
<dbReference type="GO" id="GO:0003924">
    <property type="term" value="F:GTPase activity"/>
    <property type="evidence" value="ECO:0007669"/>
    <property type="project" value="InterPro"/>
</dbReference>
<evidence type="ECO:0000313" key="8">
    <source>
        <dbReference type="Proteomes" id="UP000293823"/>
    </source>
</evidence>
<evidence type="ECO:0000256" key="2">
    <source>
        <dbReference type="ARBA" id="ARBA00022741"/>
    </source>
</evidence>
<dbReference type="InterPro" id="IPR027417">
    <property type="entry name" value="P-loop_NTPase"/>
</dbReference>
<dbReference type="GO" id="GO:0005834">
    <property type="term" value="C:heterotrimeric G-protein complex"/>
    <property type="evidence" value="ECO:0007669"/>
    <property type="project" value="TreeGrafter"/>
</dbReference>
<dbReference type="SUPFAM" id="SSF52540">
    <property type="entry name" value="P-loop containing nucleoside triphosphate hydrolases"/>
    <property type="match status" value="1"/>
</dbReference>
<dbReference type="GO" id="GO:0005525">
    <property type="term" value="F:GTP binding"/>
    <property type="evidence" value="ECO:0007669"/>
    <property type="project" value="UniProtKB-KW"/>
</dbReference>
<evidence type="ECO:0000256" key="3">
    <source>
        <dbReference type="ARBA" id="ARBA00022842"/>
    </source>
</evidence>
<evidence type="ECO:0000256" key="6">
    <source>
        <dbReference type="SAM" id="MobiDB-lite"/>
    </source>
</evidence>
<dbReference type="OrthoDB" id="5817230at2759"/>
<evidence type="ECO:0000256" key="1">
    <source>
        <dbReference type="ARBA" id="ARBA00022723"/>
    </source>
</evidence>
<keyword evidence="2" id="KW-0547">Nucleotide-binding</keyword>
<keyword evidence="4" id="KW-0342">GTP-binding</keyword>
<dbReference type="GO" id="GO:0001664">
    <property type="term" value="F:G protein-coupled receptor binding"/>
    <property type="evidence" value="ECO:0007669"/>
    <property type="project" value="TreeGrafter"/>
</dbReference>
<name>A0A4Q4QYQ1_9PLEO</name>
<dbReference type="EMBL" id="PEJP01000046">
    <property type="protein sequence ID" value="RYO48939.1"/>
    <property type="molecule type" value="Genomic_DNA"/>
</dbReference>
<keyword evidence="5" id="KW-0807">Transducer</keyword>
<organism evidence="7 8">
    <name type="scientific">Alternaria arborescens</name>
    <dbReference type="NCBI Taxonomy" id="156630"/>
    <lineage>
        <taxon>Eukaryota</taxon>
        <taxon>Fungi</taxon>
        <taxon>Dikarya</taxon>
        <taxon>Ascomycota</taxon>
        <taxon>Pezizomycotina</taxon>
        <taxon>Dothideomycetes</taxon>
        <taxon>Pleosporomycetidae</taxon>
        <taxon>Pleosporales</taxon>
        <taxon>Pleosporineae</taxon>
        <taxon>Pleosporaceae</taxon>
        <taxon>Alternaria</taxon>
        <taxon>Alternaria sect. Alternaria</taxon>
    </lineage>
</organism>
<dbReference type="PRINTS" id="PR00318">
    <property type="entry name" value="GPROTEINA"/>
</dbReference>